<evidence type="ECO:0000256" key="2">
    <source>
        <dbReference type="SAM" id="SignalP"/>
    </source>
</evidence>
<protein>
    <recommendedName>
        <fullName evidence="5">Lipoprotein</fullName>
    </recommendedName>
</protein>
<evidence type="ECO:0008006" key="5">
    <source>
        <dbReference type="Google" id="ProtNLM"/>
    </source>
</evidence>
<keyword evidence="1" id="KW-0175">Coiled coil</keyword>
<dbReference type="HOGENOM" id="CLU_2068552_0_0_11"/>
<proteinExistence type="predicted"/>
<organism evidence="3 4">
    <name type="scientific">Blastococcus saxobsidens (strain DD2)</name>
    <dbReference type="NCBI Taxonomy" id="1146883"/>
    <lineage>
        <taxon>Bacteria</taxon>
        <taxon>Bacillati</taxon>
        <taxon>Actinomycetota</taxon>
        <taxon>Actinomycetes</taxon>
        <taxon>Geodermatophilales</taxon>
        <taxon>Geodermatophilaceae</taxon>
        <taxon>Blastococcus</taxon>
    </lineage>
</organism>
<dbReference type="AlphaFoldDB" id="H6RJD9"/>
<evidence type="ECO:0000256" key="1">
    <source>
        <dbReference type="SAM" id="Coils"/>
    </source>
</evidence>
<evidence type="ECO:0000313" key="3">
    <source>
        <dbReference type="EMBL" id="CCG01052.1"/>
    </source>
</evidence>
<reference evidence="3 4" key="1">
    <citation type="journal article" date="2012" name="J. Bacteriol.">
        <title>Genome Sequence of Blastococcus saxobsidens DD2, a Stone-Inhabiting Bacterium.</title>
        <authorList>
            <person name="Chouaia B."/>
            <person name="Crotti E."/>
            <person name="Brusetti L."/>
            <person name="Daffonchio D."/>
            <person name="Essoussi I."/>
            <person name="Nouioui I."/>
            <person name="Sbissi I."/>
            <person name="Ghodhbane-Gtari F."/>
            <person name="Gtari M."/>
            <person name="Vacherie B."/>
            <person name="Barbe V."/>
            <person name="Medigue C."/>
            <person name="Gury J."/>
            <person name="Pujic P."/>
            <person name="Normand P."/>
        </authorList>
    </citation>
    <scope>NUCLEOTIDE SEQUENCE [LARGE SCALE GENOMIC DNA]</scope>
    <source>
        <strain evidence="3 4">DD2</strain>
    </source>
</reference>
<evidence type="ECO:0000313" key="4">
    <source>
        <dbReference type="Proteomes" id="UP000007517"/>
    </source>
</evidence>
<dbReference type="RefSeq" id="WP_014373969.1">
    <property type="nucleotide sequence ID" value="NC_016943.1"/>
</dbReference>
<name>H6RJD9_BLASD</name>
<reference evidence="4" key="2">
    <citation type="submission" date="2012-02" db="EMBL/GenBank/DDBJ databases">
        <title>Complete genome sequence of Blastococcus saxobsidens strain DD2.</title>
        <authorList>
            <person name="Genoscope."/>
        </authorList>
    </citation>
    <scope>NUCLEOTIDE SEQUENCE [LARGE SCALE GENOMIC DNA]</scope>
    <source>
        <strain evidence="4">DD2</strain>
    </source>
</reference>
<dbReference type="STRING" id="1146883.BLASA_0048"/>
<keyword evidence="2" id="KW-0732">Signal</keyword>
<feature type="coiled-coil region" evidence="1">
    <location>
        <begin position="38"/>
        <end position="65"/>
    </location>
</feature>
<dbReference type="Proteomes" id="UP000007517">
    <property type="component" value="Chromosome"/>
</dbReference>
<dbReference type="OrthoDB" id="5192211at2"/>
<dbReference type="PROSITE" id="PS51257">
    <property type="entry name" value="PROKAR_LIPOPROTEIN"/>
    <property type="match status" value="1"/>
</dbReference>
<dbReference type="EMBL" id="FO117623">
    <property type="protein sequence ID" value="CCG01052.1"/>
    <property type="molecule type" value="Genomic_DNA"/>
</dbReference>
<gene>
    <name evidence="3" type="ordered locus">BLASA_0048</name>
</gene>
<feature type="signal peptide" evidence="2">
    <location>
        <begin position="1"/>
        <end position="21"/>
    </location>
</feature>
<dbReference type="KEGG" id="bsd:BLASA_0048"/>
<sequence length="118" mass="12245">MRIRKLALVAAAAAPPFGLTACGGAGVDDFCAQYEAIDQIQEADVDQAKAELEELAENVPDEAGDDVQEAADLMAETFPSDGDLDAAIGSGALTEEDAQEFLAAVETVTTYGTENCES</sequence>
<feature type="chain" id="PRO_5039242159" description="Lipoprotein" evidence="2">
    <location>
        <begin position="22"/>
        <end position="118"/>
    </location>
</feature>
<keyword evidence="4" id="KW-1185">Reference proteome</keyword>
<accession>H6RJD9</accession>